<keyword evidence="1" id="KW-1185">Reference proteome</keyword>
<evidence type="ECO:0000313" key="2">
    <source>
        <dbReference type="WBParaSite" id="nRc.2.0.1.t36010-RA"/>
    </source>
</evidence>
<proteinExistence type="predicted"/>
<dbReference type="Proteomes" id="UP000887565">
    <property type="component" value="Unplaced"/>
</dbReference>
<evidence type="ECO:0000313" key="1">
    <source>
        <dbReference type="Proteomes" id="UP000887565"/>
    </source>
</evidence>
<organism evidence="1 2">
    <name type="scientific">Romanomermis culicivorax</name>
    <name type="common">Nematode worm</name>
    <dbReference type="NCBI Taxonomy" id="13658"/>
    <lineage>
        <taxon>Eukaryota</taxon>
        <taxon>Metazoa</taxon>
        <taxon>Ecdysozoa</taxon>
        <taxon>Nematoda</taxon>
        <taxon>Enoplea</taxon>
        <taxon>Dorylaimia</taxon>
        <taxon>Mermithida</taxon>
        <taxon>Mermithoidea</taxon>
        <taxon>Mermithidae</taxon>
        <taxon>Romanomermis</taxon>
    </lineage>
</organism>
<name>A0A915KCB4_ROMCU</name>
<reference evidence="2" key="1">
    <citation type="submission" date="2022-11" db="UniProtKB">
        <authorList>
            <consortium name="WormBaseParasite"/>
        </authorList>
    </citation>
    <scope>IDENTIFICATION</scope>
</reference>
<dbReference type="AlphaFoldDB" id="A0A915KCB4"/>
<protein>
    <submittedName>
        <fullName evidence="2">Uncharacterized protein</fullName>
    </submittedName>
</protein>
<accession>A0A915KCB4</accession>
<dbReference type="WBParaSite" id="nRc.2.0.1.t36010-RA">
    <property type="protein sequence ID" value="nRc.2.0.1.t36010-RA"/>
    <property type="gene ID" value="nRc.2.0.1.g36010"/>
</dbReference>
<sequence>MKDKAQALFHFIDYNPKNAIISRKRGVGSFGITPVAGFINETIVCQAVRHMEKLQSWTYDNLVREALIIPRAR</sequence>